<sequence>MLFQSRLPKLAIPNTDVFHYLFHQGRRSYSRERILYRVDGSDETLTLAQLEERSEKLAKVLIASYSIKPGDVITILATDSINFPIAFFAILAAGATVSLIPIQKDLGYLDVAGRLVQSGSRLIFTDQALLSIAETALAIIGVIPVITLEEVDSRFPRYPHLDVLLKQEVSAPRFHLNSVSDSRKHIAFINSTSGSTGKMKSVLTSHAHFIAVMDATRATVPENTNPEEDVWTSTISLGYYICGKLFMGLNILLGIPVVLLKKPLDNTSLDVITQHNITFLFITPTLAAQIAKADTTNQDFSSIKWLLSAGAPMHEKLRCSVSQQLNGKHLTLEWGTTETMLLAIQVDEQTCVPGSSGTLTNGIEAKVIDTETGEELGPGEEGEILVRNSLCPFVGYKDNDEANKDFDSEGFFHTGDVGYLDSTCNVFIKDRLKELLRVGEGYGSRISTSDLESALFDHPAVASAVVVGIRDESTQIYHPTAFVILQPGYDASSETAKEIERHTTRELTGLKQLSGGIYFVIKYPTVGFKINRGKLKSLIHIEEGQVKTSMTHTRLLEVAV</sequence>
<gene>
    <name evidence="3" type="ORF">VE01_05493</name>
</gene>
<reference evidence="4" key="2">
    <citation type="journal article" date="2018" name="Nat. Commun.">
        <title>Extreme sensitivity to ultraviolet light in the fungal pathogen causing white-nose syndrome of bats.</title>
        <authorList>
            <person name="Palmer J.M."/>
            <person name="Drees K.P."/>
            <person name="Foster J.T."/>
            <person name="Lindner D.L."/>
        </authorList>
    </citation>
    <scope>NUCLEOTIDE SEQUENCE [LARGE SCALE GENOMIC DNA]</scope>
    <source>
        <strain evidence="4">UAMH 10579</strain>
    </source>
</reference>
<dbReference type="Proteomes" id="UP000091956">
    <property type="component" value="Unassembled WGS sequence"/>
</dbReference>
<dbReference type="InterPro" id="IPR045851">
    <property type="entry name" value="AMP-bd_C_sf"/>
</dbReference>
<evidence type="ECO:0000313" key="3">
    <source>
        <dbReference type="EMBL" id="OBT96890.1"/>
    </source>
</evidence>
<dbReference type="InterPro" id="IPR025110">
    <property type="entry name" value="AMP-bd_C"/>
</dbReference>
<protein>
    <recommendedName>
        <fullName evidence="5">AMP-dependent synthetase/ligase domain-containing protein</fullName>
    </recommendedName>
</protein>
<dbReference type="GO" id="GO:0016405">
    <property type="term" value="F:CoA-ligase activity"/>
    <property type="evidence" value="ECO:0007669"/>
    <property type="project" value="TreeGrafter"/>
</dbReference>
<dbReference type="PANTHER" id="PTHR24096">
    <property type="entry name" value="LONG-CHAIN-FATTY-ACID--COA LIGASE"/>
    <property type="match status" value="1"/>
</dbReference>
<dbReference type="OrthoDB" id="10253869at2759"/>
<name>A0A1B8GM26_9PEZI</name>
<evidence type="ECO:0000259" key="2">
    <source>
        <dbReference type="Pfam" id="PF13193"/>
    </source>
</evidence>
<feature type="domain" description="AMP-dependent synthetase/ligase" evidence="1">
    <location>
        <begin position="31"/>
        <end position="389"/>
    </location>
</feature>
<dbReference type="SUPFAM" id="SSF56801">
    <property type="entry name" value="Acetyl-CoA synthetase-like"/>
    <property type="match status" value="1"/>
</dbReference>
<reference evidence="3 4" key="1">
    <citation type="submission" date="2016-03" db="EMBL/GenBank/DDBJ databases">
        <title>Comparative genomics of Pseudogymnoascus destructans, the fungus causing white-nose syndrome of bats.</title>
        <authorList>
            <person name="Palmer J.M."/>
            <person name="Drees K.P."/>
            <person name="Foster J.T."/>
            <person name="Lindner D.L."/>
        </authorList>
    </citation>
    <scope>NUCLEOTIDE SEQUENCE [LARGE SCALE GENOMIC DNA]</scope>
    <source>
        <strain evidence="3 4">UAMH 10579</strain>
    </source>
</reference>
<dbReference type="Gene3D" id="3.40.50.12780">
    <property type="entry name" value="N-terminal domain of ligase-like"/>
    <property type="match status" value="1"/>
</dbReference>
<evidence type="ECO:0000313" key="4">
    <source>
        <dbReference type="Proteomes" id="UP000091956"/>
    </source>
</evidence>
<dbReference type="PANTHER" id="PTHR24096:SF422">
    <property type="entry name" value="BCDNA.GH02901"/>
    <property type="match status" value="1"/>
</dbReference>
<proteinExistence type="predicted"/>
<dbReference type="EMBL" id="KV460225">
    <property type="protein sequence ID" value="OBT96890.1"/>
    <property type="molecule type" value="Genomic_DNA"/>
</dbReference>
<feature type="domain" description="AMP-binding enzyme C-terminal" evidence="2">
    <location>
        <begin position="451"/>
        <end position="521"/>
    </location>
</feature>
<dbReference type="InterPro" id="IPR042099">
    <property type="entry name" value="ANL_N_sf"/>
</dbReference>
<evidence type="ECO:0008006" key="5">
    <source>
        <dbReference type="Google" id="ProtNLM"/>
    </source>
</evidence>
<dbReference type="Pfam" id="PF00501">
    <property type="entry name" value="AMP-binding"/>
    <property type="match status" value="1"/>
</dbReference>
<keyword evidence="4" id="KW-1185">Reference proteome</keyword>
<dbReference type="RefSeq" id="XP_018130623.1">
    <property type="nucleotide sequence ID" value="XM_018274957.2"/>
</dbReference>
<dbReference type="Gene3D" id="3.30.300.30">
    <property type="match status" value="1"/>
</dbReference>
<dbReference type="AlphaFoldDB" id="A0A1B8GM26"/>
<organism evidence="3 4">
    <name type="scientific">Pseudogymnoascus verrucosus</name>
    <dbReference type="NCBI Taxonomy" id="342668"/>
    <lineage>
        <taxon>Eukaryota</taxon>
        <taxon>Fungi</taxon>
        <taxon>Dikarya</taxon>
        <taxon>Ascomycota</taxon>
        <taxon>Pezizomycotina</taxon>
        <taxon>Leotiomycetes</taxon>
        <taxon>Thelebolales</taxon>
        <taxon>Thelebolaceae</taxon>
        <taxon>Pseudogymnoascus</taxon>
    </lineage>
</organism>
<dbReference type="STRING" id="342668.A0A1B8GM26"/>
<evidence type="ECO:0000259" key="1">
    <source>
        <dbReference type="Pfam" id="PF00501"/>
    </source>
</evidence>
<dbReference type="InterPro" id="IPR000873">
    <property type="entry name" value="AMP-dep_synth/lig_dom"/>
</dbReference>
<dbReference type="Pfam" id="PF13193">
    <property type="entry name" value="AMP-binding_C"/>
    <property type="match status" value="1"/>
</dbReference>
<dbReference type="GeneID" id="28838879"/>
<accession>A0A1B8GM26</accession>